<comment type="caution">
    <text evidence="1">The sequence shown here is derived from an EMBL/GenBank/DDBJ whole genome shotgun (WGS) entry which is preliminary data.</text>
</comment>
<name>A0ABR1E7S3_NECAM</name>
<evidence type="ECO:0000313" key="2">
    <source>
        <dbReference type="Proteomes" id="UP001303046"/>
    </source>
</evidence>
<organism evidence="1 2">
    <name type="scientific">Necator americanus</name>
    <name type="common">Human hookworm</name>
    <dbReference type="NCBI Taxonomy" id="51031"/>
    <lineage>
        <taxon>Eukaryota</taxon>
        <taxon>Metazoa</taxon>
        <taxon>Ecdysozoa</taxon>
        <taxon>Nematoda</taxon>
        <taxon>Chromadorea</taxon>
        <taxon>Rhabditida</taxon>
        <taxon>Rhabditina</taxon>
        <taxon>Rhabditomorpha</taxon>
        <taxon>Strongyloidea</taxon>
        <taxon>Ancylostomatidae</taxon>
        <taxon>Bunostominae</taxon>
        <taxon>Necator</taxon>
    </lineage>
</organism>
<keyword evidence="2" id="KW-1185">Reference proteome</keyword>
<gene>
    <name evidence="1" type="primary">Necator_chrV.g20803</name>
    <name evidence="1" type="ORF">RB195_016010</name>
</gene>
<proteinExistence type="predicted"/>
<dbReference type="Proteomes" id="UP001303046">
    <property type="component" value="Unassembled WGS sequence"/>
</dbReference>
<accession>A0ABR1E7S3</accession>
<protein>
    <submittedName>
        <fullName evidence="1">Uncharacterized protein</fullName>
    </submittedName>
</protein>
<dbReference type="EMBL" id="JAVFWL010000005">
    <property type="protein sequence ID" value="KAK6758523.1"/>
    <property type="molecule type" value="Genomic_DNA"/>
</dbReference>
<evidence type="ECO:0000313" key="1">
    <source>
        <dbReference type="EMBL" id="KAK6758523.1"/>
    </source>
</evidence>
<sequence length="483" mass="50144">MDGLDVELPSDFGDEGFAEEGVDGGCGVDGEVFVGFGDVGVVDFFEGGVVEVDAFGRELPLDFGDEGFAEEGVDGGCGVDGEVFVGFGDVGVVDFFEGGVVEVDAFGRELPLDFVEVDFCDDDEGFAEEGVDGGCGVDGEVFVGFDDVGVVDFFEGGVVEVDAFGRELPLDFGDEGFAEEGVDGDCGVDGEVFVGFGDVGVVDFFEGGVVEVDAFGRELPLDFGDEGFAEEGVDGGCGVDGEVFVGFGDVGVVDFFEDEGFAEEGVDGGCGVDGEVFVGFGDVGVVDFFEGGVVEVDAFGRELPLDFGDEGFAEEGVDGGCGVDGEVFVGFGDVGVVDFFEGGVVEVDAFGRELPLDFGDEGFAEEGVDGGCGVDGELFVGFGDVGVVDFFEGGVVEVDAFGRELPLDFIEVDFCVEGVVKLKGLDGELSFSFGDVGFAEEGVDGGCGVDGELFVGFDVVDIFDREKSEFWTEHYHTGNRAVK</sequence>
<reference evidence="1 2" key="1">
    <citation type="submission" date="2023-08" db="EMBL/GenBank/DDBJ databases">
        <title>A Necator americanus chromosomal reference genome.</title>
        <authorList>
            <person name="Ilik V."/>
            <person name="Petrzelkova K.J."/>
            <person name="Pardy F."/>
            <person name="Fuh T."/>
            <person name="Niatou-Singa F.S."/>
            <person name="Gouil Q."/>
            <person name="Baker L."/>
            <person name="Ritchie M.E."/>
            <person name="Jex A.R."/>
            <person name="Gazzola D."/>
            <person name="Li H."/>
            <person name="Toshio Fujiwara R."/>
            <person name="Zhan B."/>
            <person name="Aroian R.V."/>
            <person name="Pafco B."/>
            <person name="Schwarz E.M."/>
        </authorList>
    </citation>
    <scope>NUCLEOTIDE SEQUENCE [LARGE SCALE GENOMIC DNA]</scope>
    <source>
        <strain evidence="1 2">Aroian</strain>
        <tissue evidence="1">Whole animal</tissue>
    </source>
</reference>